<accession>A0A1M7CQI0</accession>
<evidence type="ECO:0000259" key="1">
    <source>
        <dbReference type="PROSITE" id="PS50965"/>
    </source>
</evidence>
<gene>
    <name evidence="2" type="ORF">SAMN02745189_00860</name>
</gene>
<dbReference type="Proteomes" id="UP000184206">
    <property type="component" value="Unassembled WGS sequence"/>
</dbReference>
<proteinExistence type="predicted"/>
<feature type="domain" description="NERD" evidence="1">
    <location>
        <begin position="33"/>
        <end position="146"/>
    </location>
</feature>
<name>A0A1M7CQI0_9BACL</name>
<organism evidence="2 3">
    <name type="scientific">Lacicoccus alkaliphilus DSM 16010</name>
    <dbReference type="NCBI Taxonomy" id="1123231"/>
    <lineage>
        <taxon>Bacteria</taxon>
        <taxon>Bacillati</taxon>
        <taxon>Bacillota</taxon>
        <taxon>Bacilli</taxon>
        <taxon>Bacillales</taxon>
        <taxon>Salinicoccaceae</taxon>
        <taxon>Lacicoccus</taxon>
    </lineage>
</organism>
<keyword evidence="3" id="KW-1185">Reference proteome</keyword>
<evidence type="ECO:0000313" key="2">
    <source>
        <dbReference type="EMBL" id="SHL69531.1"/>
    </source>
</evidence>
<dbReference type="PROSITE" id="PS50965">
    <property type="entry name" value="NERD"/>
    <property type="match status" value="1"/>
</dbReference>
<evidence type="ECO:0000313" key="3">
    <source>
        <dbReference type="Proteomes" id="UP000184206"/>
    </source>
</evidence>
<dbReference type="AlphaFoldDB" id="A0A1M7CQI0"/>
<dbReference type="Pfam" id="PF08378">
    <property type="entry name" value="NERD"/>
    <property type="match status" value="1"/>
</dbReference>
<reference evidence="2 3" key="1">
    <citation type="submission" date="2016-11" db="EMBL/GenBank/DDBJ databases">
        <authorList>
            <person name="Jaros S."/>
            <person name="Januszkiewicz K."/>
            <person name="Wedrychowicz H."/>
        </authorList>
    </citation>
    <scope>NUCLEOTIDE SEQUENCE [LARGE SCALE GENOMIC DNA]</scope>
    <source>
        <strain evidence="2 3">DSM 16010</strain>
    </source>
</reference>
<dbReference type="EMBL" id="FRCF01000002">
    <property type="protein sequence ID" value="SHL69531.1"/>
    <property type="molecule type" value="Genomic_DNA"/>
</dbReference>
<dbReference type="RefSeq" id="WP_072708605.1">
    <property type="nucleotide sequence ID" value="NZ_FRCF01000002.1"/>
</dbReference>
<dbReference type="STRING" id="1123231.SAMN02745189_00860"/>
<dbReference type="InterPro" id="IPR011528">
    <property type="entry name" value="NERD"/>
</dbReference>
<protein>
    <submittedName>
        <fullName evidence="2">Nuclease-related domain-containing protein</fullName>
    </submittedName>
</protein>
<sequence length="317" mass="36952">MRIKTLEHQWLHILSKRGGGDGEAARELQRLKSGHEGECEFDDWLEQFGRPHWKVFKDVWIDAGGITQIDTMVITGEGMYVFDVKNYSSDLEYIEGKWFSGGKRLNKDIFIQLKRSMEKVGVMHRRIGARGALRGMIVFTNAHSDVQVRDDADVEVVRRSEIKRRIQHMATEENWNEFLDIGRTARAVETFMIDCPYRPRELSDTEFDRLMKGICCGLCGGFLIEVGRYHVRCRCGHVEPKEKAVLRTICEYGVLRHERDLKVGEVHQFLEGVVTKKRVSELLGRHFKLIDSGRYAKYENPCLEYEFLFKDLGFYYD</sequence>